<dbReference type="RefSeq" id="WP_260250018.1">
    <property type="nucleotide sequence ID" value="NZ_BRRE01000002.1"/>
</dbReference>
<dbReference type="Gene3D" id="3.90.25.10">
    <property type="entry name" value="UDP-galactose 4-epimerase, domain 1"/>
    <property type="match status" value="1"/>
</dbReference>
<organism evidence="2 3">
    <name type="scientific">Morganella morganii</name>
    <name type="common">Proteus morganii</name>
    <dbReference type="NCBI Taxonomy" id="582"/>
    <lineage>
        <taxon>Bacteria</taxon>
        <taxon>Pseudomonadati</taxon>
        <taxon>Pseudomonadota</taxon>
        <taxon>Gammaproteobacteria</taxon>
        <taxon>Enterobacterales</taxon>
        <taxon>Morganellaceae</taxon>
        <taxon>Morganella</taxon>
    </lineage>
</organism>
<dbReference type="SUPFAM" id="SSF51735">
    <property type="entry name" value="NAD(P)-binding Rossmann-fold domains"/>
    <property type="match status" value="1"/>
</dbReference>
<sequence length="295" mass="33202">MIGQTAAAKQTVLVTGATGQVGTLLIQCLRERGNVNIILAAREPQKLADSGLPVRYFDYDDPASLLPALHGVDTVFMMTGYTLAMLEQSKIFIDEARKSGVRHIVHLGACGDDNTRVAHWAWHQLIERYIEWAGFDYTHLRPESYMQNLLGYQGDNQHPAGVLSDYFGNATLSWVSCEDVAEVAAACLSVPAEHRNRVYRLGYDAKNYHEIAAIISEITGIDYRYEALSPEVFREFALKQGLDAAYMKSIYDHYIAFSEFRIPGAGTTFDNFTAITGKKPMSVTDFIRKYRHRFR</sequence>
<dbReference type="AlphaFoldDB" id="A0A9Q4CPC4"/>
<gene>
    <name evidence="2" type="ORF">N0392_05445</name>
</gene>
<name>A0A9Q4CPC4_MORMO</name>
<dbReference type="EMBL" id="JAPNMI010000002">
    <property type="protein sequence ID" value="MCY0789136.1"/>
    <property type="molecule type" value="Genomic_DNA"/>
</dbReference>
<comment type="caution">
    <text evidence="2">The sequence shown here is derived from an EMBL/GenBank/DDBJ whole genome shotgun (WGS) entry which is preliminary data.</text>
</comment>
<evidence type="ECO:0000313" key="3">
    <source>
        <dbReference type="Proteomes" id="UP001076655"/>
    </source>
</evidence>
<protein>
    <submittedName>
        <fullName evidence="2">NmrA family NAD(P)-binding protein</fullName>
    </submittedName>
</protein>
<evidence type="ECO:0000259" key="1">
    <source>
        <dbReference type="Pfam" id="PF05368"/>
    </source>
</evidence>
<dbReference type="Proteomes" id="UP001076655">
    <property type="component" value="Unassembled WGS sequence"/>
</dbReference>
<feature type="domain" description="NmrA-like" evidence="1">
    <location>
        <begin position="9"/>
        <end position="258"/>
    </location>
</feature>
<dbReference type="InterPro" id="IPR036291">
    <property type="entry name" value="NAD(P)-bd_dom_sf"/>
</dbReference>
<evidence type="ECO:0000313" key="2">
    <source>
        <dbReference type="EMBL" id="MCY0789136.1"/>
    </source>
</evidence>
<dbReference type="PANTHER" id="PTHR43162:SF1">
    <property type="entry name" value="PRESTALK A DIFFERENTIATION PROTEIN A"/>
    <property type="match status" value="1"/>
</dbReference>
<dbReference type="InterPro" id="IPR051604">
    <property type="entry name" value="Ergot_Alk_Oxidoreductase"/>
</dbReference>
<accession>A0A9Q4CPC4</accession>
<dbReference type="InterPro" id="IPR008030">
    <property type="entry name" value="NmrA-like"/>
</dbReference>
<proteinExistence type="predicted"/>
<dbReference type="Pfam" id="PF05368">
    <property type="entry name" value="NmrA"/>
    <property type="match status" value="1"/>
</dbReference>
<dbReference type="PANTHER" id="PTHR43162">
    <property type="match status" value="1"/>
</dbReference>
<dbReference type="Gene3D" id="3.40.50.720">
    <property type="entry name" value="NAD(P)-binding Rossmann-like Domain"/>
    <property type="match status" value="1"/>
</dbReference>
<reference evidence="2" key="1">
    <citation type="submission" date="2022-08" db="EMBL/GenBank/DDBJ databases">
        <authorList>
            <person name="Dale J.L."/>
        </authorList>
    </citation>
    <scope>NUCLEOTIDE SEQUENCE</scope>
    <source>
        <strain evidence="2">2022EL-00758</strain>
    </source>
</reference>